<dbReference type="InterPro" id="IPR005303">
    <property type="entry name" value="MOCOS_middle"/>
</dbReference>
<accession>A0A109MXP4</accession>
<name>A0A109MXP4_9BACI</name>
<dbReference type="Proteomes" id="UP000064189">
    <property type="component" value="Unassembled WGS sequence"/>
</dbReference>
<dbReference type="Pfam" id="PF03473">
    <property type="entry name" value="MOSC"/>
    <property type="match status" value="1"/>
</dbReference>
<dbReference type="Gene3D" id="2.40.33.20">
    <property type="entry name" value="PK beta-barrel domain-like"/>
    <property type="match status" value="1"/>
</dbReference>
<dbReference type="InterPro" id="IPR011037">
    <property type="entry name" value="Pyrv_Knase-like_insert_dom_sf"/>
</dbReference>
<dbReference type="GO" id="GO:0030170">
    <property type="term" value="F:pyridoxal phosphate binding"/>
    <property type="evidence" value="ECO:0007669"/>
    <property type="project" value="InterPro"/>
</dbReference>
<dbReference type="EMBL" id="LNNH01000023">
    <property type="protein sequence ID" value="KWW18172.1"/>
    <property type="molecule type" value="Genomic_DNA"/>
</dbReference>
<evidence type="ECO:0000259" key="1">
    <source>
        <dbReference type="PROSITE" id="PS51340"/>
    </source>
</evidence>
<evidence type="ECO:0000313" key="3">
    <source>
        <dbReference type="Proteomes" id="UP000064189"/>
    </source>
</evidence>
<comment type="caution">
    <text evidence="2">The sequence shown here is derived from an EMBL/GenBank/DDBJ whole genome shotgun (WGS) entry which is preliminary data.</text>
</comment>
<proteinExistence type="predicted"/>
<protein>
    <submittedName>
        <fullName evidence="2">Sulfurase</fullName>
    </submittedName>
</protein>
<dbReference type="InterPro" id="IPR052716">
    <property type="entry name" value="MOSC_domain"/>
</dbReference>
<dbReference type="PANTHER" id="PTHR36930">
    <property type="entry name" value="METAL-SULFUR CLUSTER BIOSYNTHESIS PROTEINS YUAD-RELATED"/>
    <property type="match status" value="1"/>
</dbReference>
<evidence type="ECO:0000313" key="2">
    <source>
        <dbReference type="EMBL" id="KWW18172.1"/>
    </source>
</evidence>
<feature type="domain" description="MOSC" evidence="1">
    <location>
        <begin position="91"/>
        <end position="238"/>
    </location>
</feature>
<dbReference type="Pfam" id="PF03476">
    <property type="entry name" value="MOSC_N"/>
    <property type="match status" value="1"/>
</dbReference>
<dbReference type="InterPro" id="IPR005302">
    <property type="entry name" value="MoCF_Sase_C"/>
</dbReference>
<sequence length="239" mass="27162">MLVGSIQEITRHPVKSFAGEQVQATKVMDYGLYGDRSHAFKDKQGKFITITQVPEMVRYQAFFSGEETLKAYPELKVKAPDGNILTWGEKAFLEEMDLLLRREAEAVVYPPSHIPFGAIEEENILLVSDASIAELTKLWGNEVDGRRFRHNVVLSLVNKTPFLEESWFGKRIIIGNDVVLEIKRHCERCMIITVDPGDSHKDPSLLKTVVKERNNHFGVYASVLRTGEIRLGDQVFLMD</sequence>
<dbReference type="PANTHER" id="PTHR36930:SF1">
    <property type="entry name" value="MOSC DOMAIN-CONTAINING PROTEIN"/>
    <property type="match status" value="1"/>
</dbReference>
<gene>
    <name evidence="2" type="ORF">AS888_20165</name>
</gene>
<dbReference type="AlphaFoldDB" id="A0A109MXP4"/>
<reference evidence="2 3" key="1">
    <citation type="submission" date="2015-11" db="EMBL/GenBank/DDBJ databases">
        <title>Genome Sequence of Bacillus simplex strain VanAntwerpen2.</title>
        <authorList>
            <person name="Couger M.B."/>
        </authorList>
    </citation>
    <scope>NUCLEOTIDE SEQUENCE [LARGE SCALE GENOMIC DNA]</scope>
    <source>
        <strain evidence="2 3">VanAntwerpen02</strain>
    </source>
</reference>
<dbReference type="PROSITE" id="PS51340">
    <property type="entry name" value="MOSC"/>
    <property type="match status" value="1"/>
</dbReference>
<dbReference type="GO" id="GO:0003824">
    <property type="term" value="F:catalytic activity"/>
    <property type="evidence" value="ECO:0007669"/>
    <property type="project" value="InterPro"/>
</dbReference>
<dbReference type="GO" id="GO:0030151">
    <property type="term" value="F:molybdenum ion binding"/>
    <property type="evidence" value="ECO:0007669"/>
    <property type="project" value="InterPro"/>
</dbReference>
<dbReference type="RefSeq" id="WP_061142453.1">
    <property type="nucleotide sequence ID" value="NZ_LNNH01000023.1"/>
</dbReference>
<organism evidence="2 3">
    <name type="scientific">Peribacillus simplex</name>
    <dbReference type="NCBI Taxonomy" id="1478"/>
    <lineage>
        <taxon>Bacteria</taxon>
        <taxon>Bacillati</taxon>
        <taxon>Bacillota</taxon>
        <taxon>Bacilli</taxon>
        <taxon>Bacillales</taxon>
        <taxon>Bacillaceae</taxon>
        <taxon>Peribacillus</taxon>
    </lineage>
</organism>
<dbReference type="SUPFAM" id="SSF50800">
    <property type="entry name" value="PK beta-barrel domain-like"/>
    <property type="match status" value="1"/>
</dbReference>
<keyword evidence="3" id="KW-1185">Reference proteome</keyword>